<dbReference type="EMBL" id="CAJVPM010012319">
    <property type="protein sequence ID" value="CAG8587475.1"/>
    <property type="molecule type" value="Genomic_DNA"/>
</dbReference>
<proteinExistence type="predicted"/>
<accession>A0ACA9MEP6</accession>
<reference evidence="1" key="1">
    <citation type="submission" date="2021-06" db="EMBL/GenBank/DDBJ databases">
        <authorList>
            <person name="Kallberg Y."/>
            <person name="Tangrot J."/>
            <person name="Rosling A."/>
        </authorList>
    </citation>
    <scope>NUCLEOTIDE SEQUENCE</scope>
    <source>
        <strain evidence="1">AU212A</strain>
    </source>
</reference>
<gene>
    <name evidence="1" type="ORF">SCALOS_LOCUS6450</name>
</gene>
<evidence type="ECO:0000313" key="1">
    <source>
        <dbReference type="EMBL" id="CAG8587475.1"/>
    </source>
</evidence>
<organism evidence="1 2">
    <name type="scientific">Scutellospora calospora</name>
    <dbReference type="NCBI Taxonomy" id="85575"/>
    <lineage>
        <taxon>Eukaryota</taxon>
        <taxon>Fungi</taxon>
        <taxon>Fungi incertae sedis</taxon>
        <taxon>Mucoromycota</taxon>
        <taxon>Glomeromycotina</taxon>
        <taxon>Glomeromycetes</taxon>
        <taxon>Diversisporales</taxon>
        <taxon>Gigasporaceae</taxon>
        <taxon>Scutellospora</taxon>
    </lineage>
</organism>
<sequence length="121" mass="13360">GEHKLIQKLKDSPGQIISDNQKSRFWVTLATKSRPENCSQEALDTVIEAYGVTLSPPSPKTKSADLLKLDKTEIVEIPTCNISFPNLMIPTAIPPSPSMDISLWITAKGYNPKTFNCKPPH</sequence>
<comment type="caution">
    <text evidence="1">The sequence shown here is derived from an EMBL/GenBank/DDBJ whole genome shotgun (WGS) entry which is preliminary data.</text>
</comment>
<name>A0ACA9MEP6_9GLOM</name>
<keyword evidence="2" id="KW-1185">Reference proteome</keyword>
<dbReference type="Proteomes" id="UP000789860">
    <property type="component" value="Unassembled WGS sequence"/>
</dbReference>
<feature type="non-terminal residue" evidence="1">
    <location>
        <position position="121"/>
    </location>
</feature>
<feature type="non-terminal residue" evidence="1">
    <location>
        <position position="1"/>
    </location>
</feature>
<evidence type="ECO:0000313" key="2">
    <source>
        <dbReference type="Proteomes" id="UP000789860"/>
    </source>
</evidence>
<protein>
    <submittedName>
        <fullName evidence="1">10502_t:CDS:1</fullName>
    </submittedName>
</protein>